<name>A0LNF3_SYNFM</name>
<dbReference type="SUPFAM" id="SSF50129">
    <property type="entry name" value="GroES-like"/>
    <property type="match status" value="1"/>
</dbReference>
<dbReference type="GO" id="GO:0003960">
    <property type="term" value="F:quinone reductase (NADPH) activity"/>
    <property type="evidence" value="ECO:0007669"/>
    <property type="project" value="TreeGrafter"/>
</dbReference>
<dbReference type="SUPFAM" id="SSF51735">
    <property type="entry name" value="NAD(P)-binding Rossmann-fold domains"/>
    <property type="match status" value="1"/>
</dbReference>
<dbReference type="STRING" id="335543.Sfum_3282"/>
<sequence>MNKQRMPAVVVRETGKKGDWNELSIEEVPLPQVKQDEVIVQVHACSVNRADLLQRRGLYPPPLGASSIMGLDFAGTITEVGSNVEGWEPWAKVFGITAGGGYGRYVAVPAAHLVPIPANLSFVDAAAAAEVFFTAFLNIFLEAMIESGETLLIHGGGSGVGTAAIQLARAAAVRVIVTAGSEDKLQRCLELGAAHGINYKEQDFAAEVLELTEGRGVDVILDWIGASYLEKHLRILKTRGRLVLIGLMGGTRTEIQLPVVLTKRLRIIGSVLRSQSDKEKAALVRAFTDWVLPLLESGKVRPVVDRVFPIDKVEEAHQYMLAGEHFGKLVLTW</sequence>
<evidence type="ECO:0000256" key="1">
    <source>
        <dbReference type="ARBA" id="ARBA00022857"/>
    </source>
</evidence>
<reference evidence="4 5" key="1">
    <citation type="submission" date="2006-10" db="EMBL/GenBank/DDBJ databases">
        <title>Complete sequence of Syntrophobacter fumaroxidans MPOB.</title>
        <authorList>
            <consortium name="US DOE Joint Genome Institute"/>
            <person name="Copeland A."/>
            <person name="Lucas S."/>
            <person name="Lapidus A."/>
            <person name="Barry K."/>
            <person name="Detter J.C."/>
            <person name="Glavina del Rio T."/>
            <person name="Hammon N."/>
            <person name="Israni S."/>
            <person name="Pitluck S."/>
            <person name="Goltsman E.G."/>
            <person name="Martinez M."/>
            <person name="Schmutz J."/>
            <person name="Larimer F."/>
            <person name="Land M."/>
            <person name="Hauser L."/>
            <person name="Kyrpides N."/>
            <person name="Kim E."/>
            <person name="Boone D.R."/>
            <person name="Brockman F."/>
            <person name="Culley D."/>
            <person name="Ferry J."/>
            <person name="Gunsalus R."/>
            <person name="McInerney M.J."/>
            <person name="Morrison M."/>
            <person name="Plugge C."/>
            <person name="Rohlin L."/>
            <person name="Scholten J."/>
            <person name="Sieber J."/>
            <person name="Stams A.J.M."/>
            <person name="Worm P."/>
            <person name="Henstra A.M."/>
            <person name="Richardson P."/>
        </authorList>
    </citation>
    <scope>NUCLEOTIDE SEQUENCE [LARGE SCALE GENOMIC DNA]</scope>
    <source>
        <strain evidence="5">DSM 10017 / MPOB</strain>
    </source>
</reference>
<keyword evidence="5" id="KW-1185">Reference proteome</keyword>
<dbReference type="Gene3D" id="3.90.180.10">
    <property type="entry name" value="Medium-chain alcohol dehydrogenases, catalytic domain"/>
    <property type="match status" value="1"/>
</dbReference>
<dbReference type="Proteomes" id="UP000001784">
    <property type="component" value="Chromosome"/>
</dbReference>
<keyword evidence="1" id="KW-0521">NADP</keyword>
<dbReference type="AlphaFoldDB" id="A0LNF3"/>
<dbReference type="InterPro" id="IPR011032">
    <property type="entry name" value="GroES-like_sf"/>
</dbReference>
<accession>A0LNF3</accession>
<organism evidence="4 5">
    <name type="scientific">Syntrophobacter fumaroxidans (strain DSM 10017 / MPOB)</name>
    <dbReference type="NCBI Taxonomy" id="335543"/>
    <lineage>
        <taxon>Bacteria</taxon>
        <taxon>Pseudomonadati</taxon>
        <taxon>Thermodesulfobacteriota</taxon>
        <taxon>Syntrophobacteria</taxon>
        <taxon>Syntrophobacterales</taxon>
        <taxon>Syntrophobacteraceae</taxon>
        <taxon>Syntrophobacter</taxon>
    </lineage>
</organism>
<dbReference type="InterPro" id="IPR013149">
    <property type="entry name" value="ADH-like_C"/>
</dbReference>
<dbReference type="KEGG" id="sfu:Sfum_3282"/>
<dbReference type="CDD" id="cd05276">
    <property type="entry name" value="p53_inducible_oxidoreductase"/>
    <property type="match status" value="1"/>
</dbReference>
<dbReference type="eggNOG" id="COG0604">
    <property type="taxonomic scope" value="Bacteria"/>
</dbReference>
<dbReference type="HOGENOM" id="CLU_026673_3_4_7"/>
<protein>
    <submittedName>
        <fullName evidence="4">Alcohol dehydrogenase, zinc-binding domain protein</fullName>
    </submittedName>
</protein>
<dbReference type="Pfam" id="PF00107">
    <property type="entry name" value="ADH_zinc_N"/>
    <property type="match status" value="1"/>
</dbReference>
<dbReference type="FunCoup" id="A0LNF3">
    <property type="interactions" value="464"/>
</dbReference>
<evidence type="ECO:0000259" key="3">
    <source>
        <dbReference type="SMART" id="SM00829"/>
    </source>
</evidence>
<evidence type="ECO:0000313" key="4">
    <source>
        <dbReference type="EMBL" id="ABK18955.1"/>
    </source>
</evidence>
<dbReference type="RefSeq" id="WP_011700080.1">
    <property type="nucleotide sequence ID" value="NC_008554.1"/>
</dbReference>
<dbReference type="InterPro" id="IPR013154">
    <property type="entry name" value="ADH-like_N"/>
</dbReference>
<dbReference type="SMART" id="SM00829">
    <property type="entry name" value="PKS_ER"/>
    <property type="match status" value="1"/>
</dbReference>
<dbReference type="GO" id="GO:0070402">
    <property type="term" value="F:NADPH binding"/>
    <property type="evidence" value="ECO:0007669"/>
    <property type="project" value="TreeGrafter"/>
</dbReference>
<proteinExistence type="predicted"/>
<keyword evidence="2" id="KW-0560">Oxidoreductase</keyword>
<dbReference type="Pfam" id="PF08240">
    <property type="entry name" value="ADH_N"/>
    <property type="match status" value="1"/>
</dbReference>
<gene>
    <name evidence="4" type="ordered locus">Sfum_3282</name>
</gene>
<dbReference type="NCBIfam" id="TIGR02824">
    <property type="entry name" value="quinone_pig3"/>
    <property type="match status" value="1"/>
</dbReference>
<dbReference type="InterPro" id="IPR020843">
    <property type="entry name" value="ER"/>
</dbReference>
<evidence type="ECO:0000313" key="5">
    <source>
        <dbReference type="Proteomes" id="UP000001784"/>
    </source>
</evidence>
<dbReference type="Gene3D" id="3.40.50.720">
    <property type="entry name" value="NAD(P)-binding Rossmann-like Domain"/>
    <property type="match status" value="1"/>
</dbReference>
<dbReference type="PANTHER" id="PTHR48106:SF18">
    <property type="entry name" value="QUINONE OXIDOREDUCTASE PIG3"/>
    <property type="match status" value="1"/>
</dbReference>
<dbReference type="GO" id="GO:0048038">
    <property type="term" value="F:quinone binding"/>
    <property type="evidence" value="ECO:0007669"/>
    <property type="project" value="TreeGrafter"/>
</dbReference>
<dbReference type="InterPro" id="IPR036291">
    <property type="entry name" value="NAD(P)-bd_dom_sf"/>
</dbReference>
<dbReference type="PANTHER" id="PTHR48106">
    <property type="entry name" value="QUINONE OXIDOREDUCTASE PIG3-RELATED"/>
    <property type="match status" value="1"/>
</dbReference>
<evidence type="ECO:0000256" key="2">
    <source>
        <dbReference type="ARBA" id="ARBA00023002"/>
    </source>
</evidence>
<dbReference type="EMBL" id="CP000478">
    <property type="protein sequence ID" value="ABK18955.1"/>
    <property type="molecule type" value="Genomic_DNA"/>
</dbReference>
<dbReference type="InParanoid" id="A0LNF3"/>
<feature type="domain" description="Enoyl reductase (ER)" evidence="3">
    <location>
        <begin position="18"/>
        <end position="331"/>
    </location>
</feature>
<dbReference type="InterPro" id="IPR014189">
    <property type="entry name" value="Quinone_OxRdtase_PIG3"/>
</dbReference>